<name>A0A6J7UT52_9ZZZZ</name>
<dbReference type="GO" id="GO:0016878">
    <property type="term" value="F:acid-thiol ligase activity"/>
    <property type="evidence" value="ECO:0007669"/>
    <property type="project" value="UniProtKB-ARBA"/>
</dbReference>
<protein>
    <submittedName>
        <fullName evidence="3">Unannotated protein</fullName>
    </submittedName>
</protein>
<dbReference type="PANTHER" id="PTHR43767:SF1">
    <property type="entry name" value="NONRIBOSOMAL PEPTIDE SYNTHASE PES1 (EUROFUNG)-RELATED"/>
    <property type="match status" value="1"/>
</dbReference>
<dbReference type="Gene3D" id="3.40.50.12780">
    <property type="entry name" value="N-terminal domain of ligase-like"/>
    <property type="match status" value="1"/>
</dbReference>
<feature type="domain" description="AMP-dependent synthetase/ligase" evidence="1">
    <location>
        <begin position="2"/>
        <end position="159"/>
    </location>
</feature>
<evidence type="ECO:0000313" key="3">
    <source>
        <dbReference type="EMBL" id="CAB5069201.1"/>
    </source>
</evidence>
<sequence>MHGTSAIASIAVLSVGGCVVTLDSHSFNGDELCEAVQNNAVTQLTIVGDAFAKPILAALEKAQAAGTPYDISSLKVILSSGVMWSQQTKDQILEWCGATLADTLGSSEGVGFANSVAKRNQPAQTARFTLGEHARVIDDDGQDVVPGSGQRGLLAVGGPIPIGYFRDPVKTAATFRKLNGQIWSVPGDFATVESDGTIQLLGRGSACINTAGEKVYPEEVEEALKLHPAVLDANVLGLPDEKWGQSVNAVVSLREVAAGSALPTPQELIEFTKSRLAGYKCPKRVLVVDQVHRGPNGKPDYKWASAELLS</sequence>
<dbReference type="PANTHER" id="PTHR43767">
    <property type="entry name" value="LONG-CHAIN-FATTY-ACID--COA LIGASE"/>
    <property type="match status" value="1"/>
</dbReference>
<proteinExistence type="predicted"/>
<organism evidence="3">
    <name type="scientific">freshwater metagenome</name>
    <dbReference type="NCBI Taxonomy" id="449393"/>
    <lineage>
        <taxon>unclassified sequences</taxon>
        <taxon>metagenomes</taxon>
        <taxon>ecological metagenomes</taxon>
    </lineage>
</organism>
<dbReference type="Pfam" id="PF00501">
    <property type="entry name" value="AMP-binding"/>
    <property type="match status" value="1"/>
</dbReference>
<dbReference type="EMBL" id="CAFBQW010000287">
    <property type="protein sequence ID" value="CAB5069201.1"/>
    <property type="molecule type" value="Genomic_DNA"/>
</dbReference>
<gene>
    <name evidence="3" type="ORF">UFOPK4354_01865</name>
</gene>
<dbReference type="Gene3D" id="3.30.300.30">
    <property type="match status" value="1"/>
</dbReference>
<evidence type="ECO:0000259" key="2">
    <source>
        <dbReference type="Pfam" id="PF13193"/>
    </source>
</evidence>
<dbReference type="InterPro" id="IPR042099">
    <property type="entry name" value="ANL_N_sf"/>
</dbReference>
<accession>A0A6J7UT52</accession>
<dbReference type="InterPro" id="IPR050237">
    <property type="entry name" value="ATP-dep_AMP-bd_enzyme"/>
</dbReference>
<reference evidence="3" key="1">
    <citation type="submission" date="2020-05" db="EMBL/GenBank/DDBJ databases">
        <authorList>
            <person name="Chiriac C."/>
            <person name="Salcher M."/>
            <person name="Ghai R."/>
            <person name="Kavagutti S V."/>
        </authorList>
    </citation>
    <scope>NUCLEOTIDE SEQUENCE</scope>
</reference>
<dbReference type="InterPro" id="IPR045851">
    <property type="entry name" value="AMP-bd_C_sf"/>
</dbReference>
<evidence type="ECO:0000259" key="1">
    <source>
        <dbReference type="Pfam" id="PF00501"/>
    </source>
</evidence>
<dbReference type="InterPro" id="IPR025110">
    <property type="entry name" value="AMP-bd_C"/>
</dbReference>
<dbReference type="Pfam" id="PF13193">
    <property type="entry name" value="AMP-binding_C"/>
    <property type="match status" value="1"/>
</dbReference>
<feature type="domain" description="AMP-binding enzyme C-terminal" evidence="2">
    <location>
        <begin position="219"/>
        <end position="298"/>
    </location>
</feature>
<dbReference type="AlphaFoldDB" id="A0A6J7UT52"/>
<dbReference type="InterPro" id="IPR000873">
    <property type="entry name" value="AMP-dep_synth/lig_dom"/>
</dbReference>
<dbReference type="SUPFAM" id="SSF56801">
    <property type="entry name" value="Acetyl-CoA synthetase-like"/>
    <property type="match status" value="1"/>
</dbReference>